<dbReference type="KEGG" id="vg:29124188"/>
<protein>
    <submittedName>
        <fullName evidence="1">Uncharacterized protein</fullName>
    </submittedName>
</protein>
<accession>A0A127KM14</accession>
<organism evidence="1 2">
    <name type="scientific">Cyanophage S-RIM50</name>
    <dbReference type="NCBI Taxonomy" id="687803"/>
    <lineage>
        <taxon>Viruses</taxon>
        <taxon>Duplodnaviria</taxon>
        <taxon>Heunggongvirae</taxon>
        <taxon>Uroviricota</taxon>
        <taxon>Caudoviricetes</taxon>
        <taxon>Pantevenvirales</taxon>
        <taxon>Kyanoviridae</taxon>
        <taxon>Neptunevirus</taxon>
        <taxon>Neptunevirus srim50</taxon>
    </lineage>
</organism>
<sequence>MAQGRGVQLEWAIVFESLMRAGTPIAEIQARAAKHSNLKEYTGTVGAQAKQCVDLVQKKDASLLAGAFHSDELGIEGDPEPKTDVVFQKNGKNTVRCSVKMKGPIQLSSAEGPSTARAMAATAAMCPGRRGQNLAKLIEDISKTPTKLLTERNLAKATERKPNQVKELVDASGRIKDDKNYKIWLANNKPKLIKDLFDYLEEDPAFLYCLIEETLTGKNYFKNNTNAVSNYMLSPSFFGQIDDAYIKKMVKKTKIDIRAKSRDGISSVAFRFDVRQ</sequence>
<dbReference type="EMBL" id="KU594605">
    <property type="protein sequence ID" value="AMO42966.1"/>
    <property type="molecule type" value="Genomic_DNA"/>
</dbReference>
<name>A0A127KM14_9CAUD</name>
<dbReference type="RefSeq" id="YP_009302265.1">
    <property type="nucleotide sequence ID" value="NC_031242.1"/>
</dbReference>
<dbReference type="GeneID" id="29124188"/>
<dbReference type="Proteomes" id="UP000201797">
    <property type="component" value="Segment"/>
</dbReference>
<proteinExistence type="predicted"/>
<reference evidence="1 2" key="1">
    <citation type="submission" date="2016-01" db="EMBL/GenBank/DDBJ databases">
        <title>The genomic content and context of auxiliary metabolic genes in marine cyanophages.</title>
        <authorList>
            <person name="Marston M.F."/>
            <person name="Martiny J.B.H."/>
            <person name="Crummett L.T."/>
        </authorList>
    </citation>
    <scope>NUCLEOTIDE SEQUENCE [LARGE SCALE GENOMIC DNA]</scope>
    <source>
        <strain evidence="1">RW_29_0704</strain>
    </source>
</reference>
<keyword evidence="2" id="KW-1185">Reference proteome</keyword>
<evidence type="ECO:0000313" key="2">
    <source>
        <dbReference type="Proteomes" id="UP000201797"/>
    </source>
</evidence>
<gene>
    <name evidence="1" type="ORF">R290704_184</name>
</gene>
<evidence type="ECO:0000313" key="1">
    <source>
        <dbReference type="EMBL" id="AMO42966.1"/>
    </source>
</evidence>